<dbReference type="InterPro" id="IPR047198">
    <property type="entry name" value="DDP-like_NUDIX"/>
</dbReference>
<sequence length="145" mass="15658">MRQVAALPVRRDADGGVEVLLVTSRESRRWIAPKGWPMKGRKPHRAAAIEAREEAGVIGRIGKEPAGHYTYAKRLPDGGMVPCRVAVYVLAVTGSLDDWREKGQRELQWVSGEAAAALVQEPELAALIHDLARLMDVAAGDPSGG</sequence>
<dbReference type="GO" id="GO:0016462">
    <property type="term" value="F:pyrophosphatase activity"/>
    <property type="evidence" value="ECO:0007669"/>
    <property type="project" value="InterPro"/>
</dbReference>
<dbReference type="Proteomes" id="UP000297535">
    <property type="component" value="Unassembled WGS sequence"/>
</dbReference>
<evidence type="ECO:0000313" key="6">
    <source>
        <dbReference type="EMBL" id="TGE01362.1"/>
    </source>
</evidence>
<dbReference type="SUPFAM" id="SSF55811">
    <property type="entry name" value="Nudix"/>
    <property type="match status" value="1"/>
</dbReference>
<keyword evidence="4" id="KW-0460">Magnesium</keyword>
<dbReference type="CDD" id="cd04666">
    <property type="entry name" value="NUDIX_DIPP2_like_Nudt4"/>
    <property type="match status" value="1"/>
</dbReference>
<accession>A0A4Z0NW92</accession>
<dbReference type="InterPro" id="IPR015797">
    <property type="entry name" value="NUDIX_hydrolase-like_dom_sf"/>
</dbReference>
<reference evidence="6 7" key="1">
    <citation type="submission" date="2019-04" db="EMBL/GenBank/DDBJ databases">
        <authorList>
            <person name="Feng G."/>
            <person name="Zhu H."/>
        </authorList>
    </citation>
    <scope>NUCLEOTIDE SEQUENCE [LARGE SCALE GENOMIC DNA]</scope>
    <source>
        <strain evidence="6 7">6HR-1</strain>
    </source>
</reference>
<evidence type="ECO:0000256" key="3">
    <source>
        <dbReference type="ARBA" id="ARBA00022801"/>
    </source>
</evidence>
<evidence type="ECO:0000259" key="5">
    <source>
        <dbReference type="PROSITE" id="PS51462"/>
    </source>
</evidence>
<evidence type="ECO:0000256" key="4">
    <source>
        <dbReference type="ARBA" id="ARBA00022842"/>
    </source>
</evidence>
<comment type="caution">
    <text evidence="6">The sequence shown here is derived from an EMBL/GenBank/DDBJ whole genome shotgun (WGS) entry which is preliminary data.</text>
</comment>
<comment type="cofactor">
    <cofactor evidence="1">
        <name>Mg(2+)</name>
        <dbReference type="ChEBI" id="CHEBI:18420"/>
    </cofactor>
</comment>
<dbReference type="PANTHER" id="PTHR12629">
    <property type="entry name" value="DIPHOSPHOINOSITOL POLYPHOSPHATE PHOSPHOHYDROLASE"/>
    <property type="match status" value="1"/>
</dbReference>
<gene>
    <name evidence="6" type="ORF">EU555_06765</name>
</gene>
<dbReference type="EMBL" id="SRLB01000004">
    <property type="protein sequence ID" value="TGE01362.1"/>
    <property type="molecule type" value="Genomic_DNA"/>
</dbReference>
<dbReference type="PANTHER" id="PTHR12629:SF0">
    <property type="entry name" value="DIPHOSPHOINOSITOL-POLYPHOSPHATE DIPHOSPHATASE"/>
    <property type="match status" value="1"/>
</dbReference>
<dbReference type="PROSITE" id="PS51462">
    <property type="entry name" value="NUDIX"/>
    <property type="match status" value="1"/>
</dbReference>
<evidence type="ECO:0000313" key="7">
    <source>
        <dbReference type="Proteomes" id="UP000297535"/>
    </source>
</evidence>
<dbReference type="AlphaFoldDB" id="A0A4Z0NW92"/>
<dbReference type="GO" id="GO:0005737">
    <property type="term" value="C:cytoplasm"/>
    <property type="evidence" value="ECO:0007669"/>
    <property type="project" value="TreeGrafter"/>
</dbReference>
<dbReference type="GO" id="GO:0046872">
    <property type="term" value="F:metal ion binding"/>
    <property type="evidence" value="ECO:0007669"/>
    <property type="project" value="UniProtKB-KW"/>
</dbReference>
<proteinExistence type="predicted"/>
<evidence type="ECO:0000256" key="2">
    <source>
        <dbReference type="ARBA" id="ARBA00022723"/>
    </source>
</evidence>
<dbReference type="Gene3D" id="3.90.79.10">
    <property type="entry name" value="Nucleoside Triphosphate Pyrophosphohydrolase"/>
    <property type="match status" value="1"/>
</dbReference>
<protein>
    <submittedName>
        <fullName evidence="6">NUDIX hydrolase</fullName>
    </submittedName>
</protein>
<evidence type="ECO:0000256" key="1">
    <source>
        <dbReference type="ARBA" id="ARBA00001946"/>
    </source>
</evidence>
<keyword evidence="2" id="KW-0479">Metal-binding</keyword>
<name>A0A4Z0NW92_9HYPH</name>
<dbReference type="Pfam" id="PF00293">
    <property type="entry name" value="NUDIX"/>
    <property type="match status" value="1"/>
</dbReference>
<keyword evidence="7" id="KW-1185">Reference proteome</keyword>
<organism evidence="6 7">
    <name type="scientific">Methylobacterium nonmethylotrophicum</name>
    <dbReference type="NCBI Taxonomy" id="1141884"/>
    <lineage>
        <taxon>Bacteria</taxon>
        <taxon>Pseudomonadati</taxon>
        <taxon>Pseudomonadota</taxon>
        <taxon>Alphaproteobacteria</taxon>
        <taxon>Hyphomicrobiales</taxon>
        <taxon>Methylobacteriaceae</taxon>
        <taxon>Methylobacterium</taxon>
    </lineage>
</organism>
<feature type="domain" description="Nudix hydrolase" evidence="5">
    <location>
        <begin position="1"/>
        <end position="132"/>
    </location>
</feature>
<dbReference type="OrthoDB" id="7066910at2"/>
<keyword evidence="3 6" id="KW-0378">Hydrolase</keyword>
<dbReference type="InterPro" id="IPR000086">
    <property type="entry name" value="NUDIX_hydrolase_dom"/>
</dbReference>